<evidence type="ECO:0000313" key="1">
    <source>
        <dbReference type="EMBL" id="KAK1648138.1"/>
    </source>
</evidence>
<sequence length="107" mass="12194">MSYSLQSHKSKIWSQSVRCLSCLVKRRGSGSITESQRQHLSENKERMLNLLQCPVTEFPIRYLGLELALGPLTKDKAQRGSDNPYWTRSLSLYLRGRGSPSYDEADS</sequence>
<organism evidence="1 2">
    <name type="scientific">Lolium multiflorum</name>
    <name type="common">Italian ryegrass</name>
    <name type="synonym">Lolium perenne subsp. multiflorum</name>
    <dbReference type="NCBI Taxonomy" id="4521"/>
    <lineage>
        <taxon>Eukaryota</taxon>
        <taxon>Viridiplantae</taxon>
        <taxon>Streptophyta</taxon>
        <taxon>Embryophyta</taxon>
        <taxon>Tracheophyta</taxon>
        <taxon>Spermatophyta</taxon>
        <taxon>Magnoliopsida</taxon>
        <taxon>Liliopsida</taxon>
        <taxon>Poales</taxon>
        <taxon>Poaceae</taxon>
        <taxon>BOP clade</taxon>
        <taxon>Pooideae</taxon>
        <taxon>Poodae</taxon>
        <taxon>Poeae</taxon>
        <taxon>Poeae Chloroplast Group 2 (Poeae type)</taxon>
        <taxon>Loliodinae</taxon>
        <taxon>Loliinae</taxon>
        <taxon>Lolium</taxon>
    </lineage>
</organism>
<evidence type="ECO:0000313" key="2">
    <source>
        <dbReference type="Proteomes" id="UP001231189"/>
    </source>
</evidence>
<reference evidence="1" key="1">
    <citation type="submission" date="2023-07" db="EMBL/GenBank/DDBJ databases">
        <title>A chromosome-level genome assembly of Lolium multiflorum.</title>
        <authorList>
            <person name="Chen Y."/>
            <person name="Copetti D."/>
            <person name="Kolliker R."/>
            <person name="Studer B."/>
        </authorList>
    </citation>
    <scope>NUCLEOTIDE SEQUENCE</scope>
    <source>
        <strain evidence="1">02402/16</strain>
        <tissue evidence="1">Leaf</tissue>
    </source>
</reference>
<dbReference type="Proteomes" id="UP001231189">
    <property type="component" value="Unassembled WGS sequence"/>
</dbReference>
<proteinExistence type="predicted"/>
<keyword evidence="2" id="KW-1185">Reference proteome</keyword>
<comment type="caution">
    <text evidence="1">The sequence shown here is derived from an EMBL/GenBank/DDBJ whole genome shotgun (WGS) entry which is preliminary data.</text>
</comment>
<accession>A0AAD8W9C4</accession>
<protein>
    <submittedName>
        <fullName evidence="1">Uncharacterized protein</fullName>
    </submittedName>
</protein>
<name>A0AAD8W9C4_LOLMU</name>
<gene>
    <name evidence="1" type="ORF">QYE76_065943</name>
</gene>
<dbReference type="AlphaFoldDB" id="A0AAD8W9C4"/>
<dbReference type="EMBL" id="JAUUTY010000004">
    <property type="protein sequence ID" value="KAK1648138.1"/>
    <property type="molecule type" value="Genomic_DNA"/>
</dbReference>